<name>A0AAQ3WRK4_PASNO</name>
<dbReference type="Proteomes" id="UP001341281">
    <property type="component" value="Chromosome 04"/>
</dbReference>
<feature type="compositionally biased region" description="Acidic residues" evidence="1">
    <location>
        <begin position="114"/>
        <end position="140"/>
    </location>
</feature>
<evidence type="ECO:0000256" key="1">
    <source>
        <dbReference type="SAM" id="MobiDB-lite"/>
    </source>
</evidence>
<keyword evidence="3" id="KW-1185">Reference proteome</keyword>
<sequence length="232" mass="26226">MNKWGFVNLGHNGNHDLWVKLYNISRAFKTVITAVLTVKSSLNPHRLEFHVQGKWLMMSTFKRTARMRVGGRGYGGPSRIRRRATGRTPGGAAASTPFGATAGATQEKPKDPAIDPEDPDQDPNDGDAPPSDDDEDDDEAGPVVITTHRWFDYPLPVPRMLRETLEMLHYDQPWITYVGTRCRHPVLHDDWDMIVEISIQDEFGSRRDIHVRHAPTRRNSYEAAISDATREA</sequence>
<evidence type="ECO:0000313" key="3">
    <source>
        <dbReference type="Proteomes" id="UP001341281"/>
    </source>
</evidence>
<dbReference type="AlphaFoldDB" id="A0AAQ3WRK4"/>
<organism evidence="2 3">
    <name type="scientific">Paspalum notatum var. saurae</name>
    <dbReference type="NCBI Taxonomy" id="547442"/>
    <lineage>
        <taxon>Eukaryota</taxon>
        <taxon>Viridiplantae</taxon>
        <taxon>Streptophyta</taxon>
        <taxon>Embryophyta</taxon>
        <taxon>Tracheophyta</taxon>
        <taxon>Spermatophyta</taxon>
        <taxon>Magnoliopsida</taxon>
        <taxon>Liliopsida</taxon>
        <taxon>Poales</taxon>
        <taxon>Poaceae</taxon>
        <taxon>PACMAD clade</taxon>
        <taxon>Panicoideae</taxon>
        <taxon>Andropogonodae</taxon>
        <taxon>Paspaleae</taxon>
        <taxon>Paspalinae</taxon>
        <taxon>Paspalum</taxon>
    </lineage>
</organism>
<gene>
    <name evidence="2" type="ORF">U9M48_019487</name>
</gene>
<accession>A0AAQ3WRK4</accession>
<dbReference type="EMBL" id="CP144748">
    <property type="protein sequence ID" value="WVZ70851.1"/>
    <property type="molecule type" value="Genomic_DNA"/>
</dbReference>
<evidence type="ECO:0000313" key="2">
    <source>
        <dbReference type="EMBL" id="WVZ70851.1"/>
    </source>
</evidence>
<proteinExistence type="predicted"/>
<protein>
    <submittedName>
        <fullName evidence="2">Uncharacterized protein</fullName>
    </submittedName>
</protein>
<feature type="region of interest" description="Disordered" evidence="1">
    <location>
        <begin position="68"/>
        <end position="140"/>
    </location>
</feature>
<feature type="compositionally biased region" description="Low complexity" evidence="1">
    <location>
        <begin position="86"/>
        <end position="97"/>
    </location>
</feature>
<reference evidence="2 3" key="1">
    <citation type="submission" date="2024-02" db="EMBL/GenBank/DDBJ databases">
        <title>High-quality chromosome-scale genome assembly of Pensacola bahiagrass (Paspalum notatum Flugge var. saurae).</title>
        <authorList>
            <person name="Vega J.M."/>
            <person name="Podio M."/>
            <person name="Orjuela J."/>
            <person name="Siena L.A."/>
            <person name="Pessino S.C."/>
            <person name="Combes M.C."/>
            <person name="Mariac C."/>
            <person name="Albertini E."/>
            <person name="Pupilli F."/>
            <person name="Ortiz J.P.A."/>
            <person name="Leblanc O."/>
        </authorList>
    </citation>
    <scope>NUCLEOTIDE SEQUENCE [LARGE SCALE GENOMIC DNA]</scope>
    <source>
        <strain evidence="2">R1</strain>
        <tissue evidence="2">Leaf</tissue>
    </source>
</reference>